<feature type="chain" id="PRO_5016809870" description="Sulfur reduction protein DsrE" evidence="1">
    <location>
        <begin position="23"/>
        <end position="147"/>
    </location>
</feature>
<feature type="signal peptide" evidence="1">
    <location>
        <begin position="1"/>
        <end position="22"/>
    </location>
</feature>
<evidence type="ECO:0008006" key="4">
    <source>
        <dbReference type="Google" id="ProtNLM"/>
    </source>
</evidence>
<keyword evidence="1" id="KW-0732">Signal</keyword>
<dbReference type="SUPFAM" id="SSF75169">
    <property type="entry name" value="DsrEFH-like"/>
    <property type="match status" value="1"/>
</dbReference>
<accession>A0A365P3T1</accession>
<dbReference type="InterPro" id="IPR027396">
    <property type="entry name" value="DsrEFH-like"/>
</dbReference>
<sequence length="147" mass="16791">MKKYIIILTISSFLWFIPKATAQTKQEIKKTEQAIKKKGKYALLVRNVEHLKAAIQTGMEFKTRSNKIDFQIVICRKVIQEITSNNKLQSQIQLAINQKQFKILACGLSLKKLDINPTLLPSEMKSTTNGLTYIFGLQELGYKTITL</sequence>
<keyword evidence="3" id="KW-1185">Reference proteome</keyword>
<dbReference type="EMBL" id="QLST01000003">
    <property type="protein sequence ID" value="RBA29177.1"/>
    <property type="molecule type" value="Genomic_DNA"/>
</dbReference>
<evidence type="ECO:0000313" key="3">
    <source>
        <dbReference type="Proteomes" id="UP000253319"/>
    </source>
</evidence>
<evidence type="ECO:0000313" key="2">
    <source>
        <dbReference type="EMBL" id="RBA29177.1"/>
    </source>
</evidence>
<reference evidence="2 3" key="1">
    <citation type="submission" date="2018-06" db="EMBL/GenBank/DDBJ databases">
        <title>Flavobacterium tibetense sp. nov., isolated from a wetland YonghuCo on Tibetan Plateau.</title>
        <authorList>
            <person name="Xing P."/>
            <person name="Phurbu D."/>
            <person name="Lu H."/>
        </authorList>
    </citation>
    <scope>NUCLEOTIDE SEQUENCE [LARGE SCALE GENOMIC DNA]</scope>
    <source>
        <strain evidence="2 3">YH5</strain>
    </source>
</reference>
<gene>
    <name evidence="2" type="ORF">DPN68_03165</name>
</gene>
<dbReference type="AlphaFoldDB" id="A0A365P3T1"/>
<evidence type="ECO:0000256" key="1">
    <source>
        <dbReference type="SAM" id="SignalP"/>
    </source>
</evidence>
<dbReference type="Proteomes" id="UP000253319">
    <property type="component" value="Unassembled WGS sequence"/>
</dbReference>
<comment type="caution">
    <text evidence="2">The sequence shown here is derived from an EMBL/GenBank/DDBJ whole genome shotgun (WGS) entry which is preliminary data.</text>
</comment>
<dbReference type="Gene3D" id="3.40.1260.10">
    <property type="entry name" value="DsrEFH-like"/>
    <property type="match status" value="1"/>
</dbReference>
<dbReference type="OrthoDB" id="1467432at2"/>
<proteinExistence type="predicted"/>
<dbReference type="RefSeq" id="WP_113988145.1">
    <property type="nucleotide sequence ID" value="NZ_QLST01000003.1"/>
</dbReference>
<organism evidence="2 3">
    <name type="scientific">Flavobacterium tibetense</name>
    <dbReference type="NCBI Taxonomy" id="2233533"/>
    <lineage>
        <taxon>Bacteria</taxon>
        <taxon>Pseudomonadati</taxon>
        <taxon>Bacteroidota</taxon>
        <taxon>Flavobacteriia</taxon>
        <taxon>Flavobacteriales</taxon>
        <taxon>Flavobacteriaceae</taxon>
        <taxon>Flavobacterium</taxon>
    </lineage>
</organism>
<protein>
    <recommendedName>
        <fullName evidence="4">Sulfur reduction protein DsrE</fullName>
    </recommendedName>
</protein>
<name>A0A365P3T1_9FLAO</name>